<gene>
    <name evidence="2" type="ORF">BDV96DRAFT_573904</name>
</gene>
<dbReference type="AlphaFoldDB" id="A0A6A5ZD44"/>
<feature type="compositionally biased region" description="Basic residues" evidence="1">
    <location>
        <begin position="652"/>
        <end position="663"/>
    </location>
</feature>
<keyword evidence="3" id="KW-1185">Reference proteome</keyword>
<sequence>MANLSVLPNEILSIVSGHLDRPRDILNLSLSSKRLHEYAKLDGWKAFLKGRFGLPGLDSDARNALHGITTLYRNWDRKAFVARFTEPPVSITSLNSWEYKRWRGPQGQTMGYQPSIDSYEEIYGSWANRREVLAWSAGTHIVMRVKETGLEAMMAWEDFHSQEVDSEQPYPFDEYRHLASWYSYKLPDSFEGQDDITSLKLFKPHQRYGDFDTIATGTASGGLSVLSVDPAQRALSEISYTTSRRPISSITIGPDASPLMAATLSDSILALYPTNVDDSVGETVDALSLVSPVASGARNGRVWSSSFLSSDKVAIGIGPSYEPIQVFEVTPTGFSEQPLRKFNLNSKSWTGTRNGVEMSGHTSVYPIIPIPSGSGSEAGNLFLSGGYDGIMRLHDMRSPHGFETLFWDVTNDSSIYSLATQGLERVVAGTSKHSMLKVFDLRFSGSHAYHVVPPSPRSNRQRSRFLDDSQSTSPITGGWNLFLSPRNTPRHKHPHPHSTRPPRTNDSPIYSLSIPSPNSPTLYAGLEGAIMSLDFLSVTDTHPDPLYSQIIERFPRSHSGKEEGNVDVKRSYDPNDDVLNLGMYEQGDEKGVGMRLMVQESIGTNIVEHARERKRDAGKFAGLDERWKDPSEDKDRWSRGQVPPPQQQQGRRGGRGRGRRRGG</sequence>
<dbReference type="SUPFAM" id="SSF50978">
    <property type="entry name" value="WD40 repeat-like"/>
    <property type="match status" value="1"/>
</dbReference>
<evidence type="ECO:0000256" key="1">
    <source>
        <dbReference type="SAM" id="MobiDB-lite"/>
    </source>
</evidence>
<feature type="compositionally biased region" description="Basic residues" evidence="1">
    <location>
        <begin position="488"/>
        <end position="500"/>
    </location>
</feature>
<name>A0A6A5ZD44_9PLEO</name>
<dbReference type="EMBL" id="ML977321">
    <property type="protein sequence ID" value="KAF2116361.1"/>
    <property type="molecule type" value="Genomic_DNA"/>
</dbReference>
<dbReference type="InterPro" id="IPR015943">
    <property type="entry name" value="WD40/YVTN_repeat-like_dom_sf"/>
</dbReference>
<accession>A0A6A5ZD44</accession>
<dbReference type="OrthoDB" id="1259151at2759"/>
<reference evidence="2" key="1">
    <citation type="journal article" date="2020" name="Stud. Mycol.">
        <title>101 Dothideomycetes genomes: a test case for predicting lifestyles and emergence of pathogens.</title>
        <authorList>
            <person name="Haridas S."/>
            <person name="Albert R."/>
            <person name="Binder M."/>
            <person name="Bloem J."/>
            <person name="Labutti K."/>
            <person name="Salamov A."/>
            <person name="Andreopoulos B."/>
            <person name="Baker S."/>
            <person name="Barry K."/>
            <person name="Bills G."/>
            <person name="Bluhm B."/>
            <person name="Cannon C."/>
            <person name="Castanera R."/>
            <person name="Culley D."/>
            <person name="Daum C."/>
            <person name="Ezra D."/>
            <person name="Gonzalez J."/>
            <person name="Henrissat B."/>
            <person name="Kuo A."/>
            <person name="Liang C."/>
            <person name="Lipzen A."/>
            <person name="Lutzoni F."/>
            <person name="Magnuson J."/>
            <person name="Mondo S."/>
            <person name="Nolan M."/>
            <person name="Ohm R."/>
            <person name="Pangilinan J."/>
            <person name="Park H.-J."/>
            <person name="Ramirez L."/>
            <person name="Alfaro M."/>
            <person name="Sun H."/>
            <person name="Tritt A."/>
            <person name="Yoshinaga Y."/>
            <person name="Zwiers L.-H."/>
            <person name="Turgeon B."/>
            <person name="Goodwin S."/>
            <person name="Spatafora J."/>
            <person name="Crous P."/>
            <person name="Grigoriev I."/>
        </authorList>
    </citation>
    <scope>NUCLEOTIDE SEQUENCE</scope>
    <source>
        <strain evidence="2">CBS 627.86</strain>
    </source>
</reference>
<evidence type="ECO:0008006" key="4">
    <source>
        <dbReference type="Google" id="ProtNLM"/>
    </source>
</evidence>
<evidence type="ECO:0000313" key="3">
    <source>
        <dbReference type="Proteomes" id="UP000799770"/>
    </source>
</evidence>
<feature type="region of interest" description="Disordered" evidence="1">
    <location>
        <begin position="617"/>
        <end position="663"/>
    </location>
</feature>
<dbReference type="InterPro" id="IPR036322">
    <property type="entry name" value="WD40_repeat_dom_sf"/>
</dbReference>
<dbReference type="Proteomes" id="UP000799770">
    <property type="component" value="Unassembled WGS sequence"/>
</dbReference>
<dbReference type="CDD" id="cd09917">
    <property type="entry name" value="F-box_SF"/>
    <property type="match status" value="1"/>
</dbReference>
<proteinExistence type="predicted"/>
<evidence type="ECO:0000313" key="2">
    <source>
        <dbReference type="EMBL" id="KAF2116361.1"/>
    </source>
</evidence>
<organism evidence="2 3">
    <name type="scientific">Lophiotrema nucula</name>
    <dbReference type="NCBI Taxonomy" id="690887"/>
    <lineage>
        <taxon>Eukaryota</taxon>
        <taxon>Fungi</taxon>
        <taxon>Dikarya</taxon>
        <taxon>Ascomycota</taxon>
        <taxon>Pezizomycotina</taxon>
        <taxon>Dothideomycetes</taxon>
        <taxon>Pleosporomycetidae</taxon>
        <taxon>Pleosporales</taxon>
        <taxon>Lophiotremataceae</taxon>
        <taxon>Lophiotrema</taxon>
    </lineage>
</organism>
<feature type="compositionally biased region" description="Basic and acidic residues" evidence="1">
    <location>
        <begin position="617"/>
        <end position="638"/>
    </location>
</feature>
<dbReference type="Gene3D" id="2.130.10.10">
    <property type="entry name" value="YVTN repeat-like/Quinoprotein amine dehydrogenase"/>
    <property type="match status" value="1"/>
</dbReference>
<protein>
    <recommendedName>
        <fullName evidence="4">F-box domain-containing protein</fullName>
    </recommendedName>
</protein>
<feature type="region of interest" description="Disordered" evidence="1">
    <location>
        <begin position="452"/>
        <end position="509"/>
    </location>
</feature>